<protein>
    <submittedName>
        <fullName evidence="2">Uncharacterized protein</fullName>
    </submittedName>
</protein>
<gene>
    <name evidence="2" type="ORF">PACLA_8A019586</name>
</gene>
<dbReference type="Proteomes" id="UP001152795">
    <property type="component" value="Unassembled WGS sequence"/>
</dbReference>
<evidence type="ECO:0000256" key="1">
    <source>
        <dbReference type="SAM" id="MobiDB-lite"/>
    </source>
</evidence>
<comment type="caution">
    <text evidence="2">The sequence shown here is derived from an EMBL/GenBank/DDBJ whole genome shotgun (WGS) entry which is preliminary data.</text>
</comment>
<reference evidence="2" key="1">
    <citation type="submission" date="2020-04" db="EMBL/GenBank/DDBJ databases">
        <authorList>
            <person name="Alioto T."/>
            <person name="Alioto T."/>
            <person name="Gomez Garrido J."/>
        </authorList>
    </citation>
    <scope>NUCLEOTIDE SEQUENCE</scope>
    <source>
        <strain evidence="2">A484AB</strain>
    </source>
</reference>
<evidence type="ECO:0000313" key="3">
    <source>
        <dbReference type="Proteomes" id="UP001152795"/>
    </source>
</evidence>
<evidence type="ECO:0000313" key="2">
    <source>
        <dbReference type="EMBL" id="CAB3988429.1"/>
    </source>
</evidence>
<organism evidence="2 3">
    <name type="scientific">Paramuricea clavata</name>
    <name type="common">Red gorgonian</name>
    <name type="synonym">Violescent sea-whip</name>
    <dbReference type="NCBI Taxonomy" id="317549"/>
    <lineage>
        <taxon>Eukaryota</taxon>
        <taxon>Metazoa</taxon>
        <taxon>Cnidaria</taxon>
        <taxon>Anthozoa</taxon>
        <taxon>Octocorallia</taxon>
        <taxon>Malacalcyonacea</taxon>
        <taxon>Plexauridae</taxon>
        <taxon>Paramuricea</taxon>
    </lineage>
</organism>
<keyword evidence="3" id="KW-1185">Reference proteome</keyword>
<feature type="region of interest" description="Disordered" evidence="1">
    <location>
        <begin position="75"/>
        <end position="105"/>
    </location>
</feature>
<feature type="compositionally biased region" description="Acidic residues" evidence="1">
    <location>
        <begin position="92"/>
        <end position="105"/>
    </location>
</feature>
<proteinExistence type="predicted"/>
<dbReference type="EMBL" id="CACRXK020001322">
    <property type="protein sequence ID" value="CAB3988429.1"/>
    <property type="molecule type" value="Genomic_DNA"/>
</dbReference>
<sequence length="105" mass="12049">MADCGVNCSSECKKCQQAKQICEGESCSLSYNEDDAWFYDEDEDFAFDPNGSNEWFEKAFVDGLKERDEMVYGYKKLEGESESEEELKSESEGDTEEDTKDENEN</sequence>
<name>A0A6S7GGE9_PARCT</name>
<dbReference type="AlphaFoldDB" id="A0A6S7GGE9"/>
<accession>A0A6S7GGE9</accession>